<dbReference type="Proteomes" id="UP001084197">
    <property type="component" value="Unassembled WGS sequence"/>
</dbReference>
<keyword evidence="2" id="KW-1185">Reference proteome</keyword>
<comment type="caution">
    <text evidence="1">The sequence shown here is derived from an EMBL/GenBank/DDBJ whole genome shotgun (WGS) entry which is preliminary data.</text>
</comment>
<name>A0A9J6RF93_9BACI</name>
<reference evidence="1" key="1">
    <citation type="submission" date="2022-11" db="EMBL/GenBank/DDBJ databases">
        <title>WGS of Natronobacillus azotifigens 24KS-1, an anaerobic diazotrophic haloalkaliphile from soda-rich habitats.</title>
        <authorList>
            <person name="Sorokin D.Y."/>
            <person name="Merkel A.Y."/>
        </authorList>
    </citation>
    <scope>NUCLEOTIDE SEQUENCE</scope>
    <source>
        <strain evidence="1">24KS-1</strain>
    </source>
</reference>
<dbReference type="RefSeq" id="WP_268780875.1">
    <property type="nucleotide sequence ID" value="NZ_JAPRAT010000027.1"/>
</dbReference>
<dbReference type="AlphaFoldDB" id="A0A9J6RF93"/>
<evidence type="ECO:0000313" key="1">
    <source>
        <dbReference type="EMBL" id="MCZ0704109.1"/>
    </source>
</evidence>
<gene>
    <name evidence="1" type="ORF">OWO01_12910</name>
</gene>
<evidence type="ECO:0000313" key="2">
    <source>
        <dbReference type="Proteomes" id="UP001084197"/>
    </source>
</evidence>
<protein>
    <submittedName>
        <fullName evidence="1">Uncharacterized protein</fullName>
    </submittedName>
</protein>
<dbReference type="EMBL" id="JAPRAT010000027">
    <property type="protein sequence ID" value="MCZ0704109.1"/>
    <property type="molecule type" value="Genomic_DNA"/>
</dbReference>
<organism evidence="1 2">
    <name type="scientific">Natronobacillus azotifigens</name>
    <dbReference type="NCBI Taxonomy" id="472978"/>
    <lineage>
        <taxon>Bacteria</taxon>
        <taxon>Bacillati</taxon>
        <taxon>Bacillota</taxon>
        <taxon>Bacilli</taxon>
        <taxon>Bacillales</taxon>
        <taxon>Bacillaceae</taxon>
        <taxon>Natronobacillus</taxon>
    </lineage>
</organism>
<proteinExistence type="predicted"/>
<sequence length="144" mass="16440">MNTLTIRQKSSNFKLMGGKFQEHFDFFNACVKNEEDLKGFYQTFNGNCVKSIMAYRMDKLNEANLSLGEFLNVCKKDIAKGLELLFLEAMPSDKVDRFEKSGISLKDLYAKSMQAKGTNLTALINNFDMVGYKWDGDDTFLLNI</sequence>
<accession>A0A9J6RF93</accession>